<dbReference type="InterPro" id="IPR016181">
    <property type="entry name" value="Acyl_CoA_acyltransferase"/>
</dbReference>
<dbReference type="AlphaFoldDB" id="A0A6A6HNG2"/>
<organism evidence="2 3">
    <name type="scientific">Viridothelium virens</name>
    <name type="common">Speckled blister lichen</name>
    <name type="synonym">Trypethelium virens</name>
    <dbReference type="NCBI Taxonomy" id="1048519"/>
    <lineage>
        <taxon>Eukaryota</taxon>
        <taxon>Fungi</taxon>
        <taxon>Dikarya</taxon>
        <taxon>Ascomycota</taxon>
        <taxon>Pezizomycotina</taxon>
        <taxon>Dothideomycetes</taxon>
        <taxon>Dothideomycetes incertae sedis</taxon>
        <taxon>Trypetheliales</taxon>
        <taxon>Trypetheliaceae</taxon>
        <taxon>Viridothelium</taxon>
    </lineage>
</organism>
<accession>A0A6A6HNG2</accession>
<sequence length="199" mass="22533">MSNPHDSADAPKEWGKTLDDGTRFRITARRNLLDEEFISNVFGSDELYWTERMKPSDLSIMLDNSVTLGLYTESDLTDRKSITEGEVYQQIGLARLVTDKTTFAYLTDVFIENRYRGLGLGRWLMTTVQETVDAMPHLRRMMLLTSGSADTSVEGTIGTKIRFYEETLGLSVFVGSRGLVSMSGRGNVGRKKREQLEKR</sequence>
<dbReference type="Pfam" id="PF00583">
    <property type="entry name" value="Acetyltransf_1"/>
    <property type="match status" value="1"/>
</dbReference>
<dbReference type="Proteomes" id="UP000800092">
    <property type="component" value="Unassembled WGS sequence"/>
</dbReference>
<keyword evidence="3" id="KW-1185">Reference proteome</keyword>
<proteinExistence type="predicted"/>
<dbReference type="EMBL" id="ML991772">
    <property type="protein sequence ID" value="KAF2239626.1"/>
    <property type="molecule type" value="Genomic_DNA"/>
</dbReference>
<dbReference type="PROSITE" id="PS51186">
    <property type="entry name" value="GNAT"/>
    <property type="match status" value="1"/>
</dbReference>
<dbReference type="InterPro" id="IPR053144">
    <property type="entry name" value="Acetyltransferase_Butenolide"/>
</dbReference>
<dbReference type="SUPFAM" id="SSF55729">
    <property type="entry name" value="Acyl-CoA N-acyltransferases (Nat)"/>
    <property type="match status" value="1"/>
</dbReference>
<dbReference type="OrthoDB" id="10039976at2759"/>
<name>A0A6A6HNG2_VIRVR</name>
<evidence type="ECO:0000259" key="1">
    <source>
        <dbReference type="PROSITE" id="PS51186"/>
    </source>
</evidence>
<dbReference type="PANTHER" id="PTHR43233">
    <property type="entry name" value="FAMILY N-ACETYLTRANSFERASE, PUTATIVE (AFU_ORTHOLOGUE AFUA_6G03350)-RELATED"/>
    <property type="match status" value="1"/>
</dbReference>
<dbReference type="Gene3D" id="3.40.630.30">
    <property type="match status" value="1"/>
</dbReference>
<feature type="domain" description="N-acetyltransferase" evidence="1">
    <location>
        <begin position="16"/>
        <end position="194"/>
    </location>
</feature>
<dbReference type="InterPro" id="IPR000182">
    <property type="entry name" value="GNAT_dom"/>
</dbReference>
<dbReference type="GO" id="GO:0016747">
    <property type="term" value="F:acyltransferase activity, transferring groups other than amino-acyl groups"/>
    <property type="evidence" value="ECO:0007669"/>
    <property type="project" value="InterPro"/>
</dbReference>
<gene>
    <name evidence="2" type="ORF">EV356DRAFT_499814</name>
</gene>
<dbReference type="PANTHER" id="PTHR43233:SF1">
    <property type="entry name" value="FAMILY N-ACETYLTRANSFERASE, PUTATIVE (AFU_ORTHOLOGUE AFUA_6G03350)-RELATED"/>
    <property type="match status" value="1"/>
</dbReference>
<evidence type="ECO:0000313" key="2">
    <source>
        <dbReference type="EMBL" id="KAF2239626.1"/>
    </source>
</evidence>
<protein>
    <recommendedName>
        <fullName evidence="1">N-acetyltransferase domain-containing protein</fullName>
    </recommendedName>
</protein>
<reference evidence="2" key="1">
    <citation type="journal article" date="2020" name="Stud. Mycol.">
        <title>101 Dothideomycetes genomes: a test case for predicting lifestyles and emergence of pathogens.</title>
        <authorList>
            <person name="Haridas S."/>
            <person name="Albert R."/>
            <person name="Binder M."/>
            <person name="Bloem J."/>
            <person name="Labutti K."/>
            <person name="Salamov A."/>
            <person name="Andreopoulos B."/>
            <person name="Baker S."/>
            <person name="Barry K."/>
            <person name="Bills G."/>
            <person name="Bluhm B."/>
            <person name="Cannon C."/>
            <person name="Castanera R."/>
            <person name="Culley D."/>
            <person name="Daum C."/>
            <person name="Ezra D."/>
            <person name="Gonzalez J."/>
            <person name="Henrissat B."/>
            <person name="Kuo A."/>
            <person name="Liang C."/>
            <person name="Lipzen A."/>
            <person name="Lutzoni F."/>
            <person name="Magnuson J."/>
            <person name="Mondo S."/>
            <person name="Nolan M."/>
            <person name="Ohm R."/>
            <person name="Pangilinan J."/>
            <person name="Park H.-J."/>
            <person name="Ramirez L."/>
            <person name="Alfaro M."/>
            <person name="Sun H."/>
            <person name="Tritt A."/>
            <person name="Yoshinaga Y."/>
            <person name="Zwiers L.-H."/>
            <person name="Turgeon B."/>
            <person name="Goodwin S."/>
            <person name="Spatafora J."/>
            <person name="Crous P."/>
            <person name="Grigoriev I."/>
        </authorList>
    </citation>
    <scope>NUCLEOTIDE SEQUENCE</scope>
    <source>
        <strain evidence="2">Tuck. ex Michener</strain>
    </source>
</reference>
<evidence type="ECO:0000313" key="3">
    <source>
        <dbReference type="Proteomes" id="UP000800092"/>
    </source>
</evidence>
<dbReference type="CDD" id="cd04301">
    <property type="entry name" value="NAT_SF"/>
    <property type="match status" value="1"/>
</dbReference>